<feature type="transmembrane region" description="Helical" evidence="7">
    <location>
        <begin position="456"/>
        <end position="475"/>
    </location>
</feature>
<dbReference type="PANTHER" id="PTHR32234:SF3">
    <property type="entry name" value="SUPPRESSION OF COPPER SENSITIVITY PROTEIN"/>
    <property type="match status" value="1"/>
</dbReference>
<dbReference type="PROSITE" id="PS00194">
    <property type="entry name" value="THIOREDOXIN_1"/>
    <property type="match status" value="1"/>
</dbReference>
<evidence type="ECO:0000259" key="8">
    <source>
        <dbReference type="Pfam" id="PF02683"/>
    </source>
</evidence>
<evidence type="ECO:0000256" key="3">
    <source>
        <dbReference type="ARBA" id="ARBA00022748"/>
    </source>
</evidence>
<reference evidence="9 10" key="1">
    <citation type="submission" date="2016-10" db="EMBL/GenBank/DDBJ databases">
        <authorList>
            <person name="de Groot N.N."/>
        </authorList>
    </citation>
    <scope>NUCLEOTIDE SEQUENCE [LARGE SCALE GENOMIC DNA]</scope>
    <source>
        <strain evidence="9 10">DSM 15269</strain>
    </source>
</reference>
<dbReference type="GO" id="GO:0017004">
    <property type="term" value="P:cytochrome complex assembly"/>
    <property type="evidence" value="ECO:0007669"/>
    <property type="project" value="UniProtKB-KW"/>
</dbReference>
<keyword evidence="3" id="KW-0201">Cytochrome c-type biogenesis</keyword>
<evidence type="ECO:0000256" key="4">
    <source>
        <dbReference type="ARBA" id="ARBA00022989"/>
    </source>
</evidence>
<protein>
    <submittedName>
        <fullName evidence="9">Thiol:disulfide interchange protein DsbD</fullName>
    </submittedName>
</protein>
<sequence length="597" mass="69160">MQLSKYSNLNKNKKILSLCILFLIFFLQVQNIFPQKLKPYKFKSSIYFSTQSKNNIFVFWITPKKNWHFYAPSKGDHQQSTRITAYIDNIQLPVYYPPASYIPNPIDPRESIAVYKNATPFFIIIPSSLLSKKLYLHLKLLLCSATKCFPLEQNIEFTLKYPKKKIPSSLQSILSRSKPKMFFKAQPSLQVYKQLPKFSPQPIFPHLETKSLTQAILFGFLAGLILNLMPCILPVIGLKLRAFQSILTQQKQIKIFKTHNFFFILGILTYFSILALFLAWTKVSWGEIFQTPKFILGILFFIFILALSMFELCQLPMLNLSKPSPHLKTEAFLTGLFITLLATPCSGPLLGGVLAWTLNNSPLITFIVFISIGIGLSFPYIIITFYPNLIIFFPKTGKWNLLLEKIIGFLLLATCIYLLYLLPSLFLFKTLIVLLTISFLLWIYKNFLINNSNHIIKFLYKILFVIYLMTSILWISNINKNDNIWTTYKTNTFLNIIGKKHILVDFTANWCPTCKVLEKTVLTKKFIRKLHKQYDIITIKVDLTTNNIEGKQLLNALNSQSIPLVAFFPKQNPLRPIIFRDVFTQKLIEKTLSKYFK</sequence>
<dbReference type="STRING" id="206665.SAMN04488516_10359"/>
<organism evidence="9 10">
    <name type="scientific">Desulfonauticus submarinus</name>
    <dbReference type="NCBI Taxonomy" id="206665"/>
    <lineage>
        <taxon>Bacteria</taxon>
        <taxon>Pseudomonadati</taxon>
        <taxon>Thermodesulfobacteriota</taxon>
        <taxon>Desulfovibrionia</taxon>
        <taxon>Desulfovibrionales</taxon>
        <taxon>Desulfonauticaceae</taxon>
        <taxon>Desulfonauticus</taxon>
    </lineage>
</organism>
<feature type="transmembrane region" description="Helical" evidence="7">
    <location>
        <begin position="401"/>
        <end position="420"/>
    </location>
</feature>
<evidence type="ECO:0000256" key="7">
    <source>
        <dbReference type="SAM" id="Phobius"/>
    </source>
</evidence>
<dbReference type="SUPFAM" id="SSF52833">
    <property type="entry name" value="Thioredoxin-like"/>
    <property type="match status" value="1"/>
</dbReference>
<accession>A0A1H0CI65</accession>
<feature type="transmembrane region" description="Helical" evidence="7">
    <location>
        <begin position="292"/>
        <end position="310"/>
    </location>
</feature>
<dbReference type="OrthoDB" id="9811036at2"/>
<gene>
    <name evidence="9" type="ORF">SAMN04488516_10359</name>
</gene>
<feature type="transmembrane region" description="Helical" evidence="7">
    <location>
        <begin position="215"/>
        <end position="240"/>
    </location>
</feature>
<evidence type="ECO:0000313" key="10">
    <source>
        <dbReference type="Proteomes" id="UP000199602"/>
    </source>
</evidence>
<dbReference type="GO" id="GO:0045454">
    <property type="term" value="P:cell redox homeostasis"/>
    <property type="evidence" value="ECO:0007669"/>
    <property type="project" value="TreeGrafter"/>
</dbReference>
<evidence type="ECO:0000313" key="9">
    <source>
        <dbReference type="EMBL" id="SDN57559.1"/>
    </source>
</evidence>
<keyword evidence="6" id="KW-0676">Redox-active center</keyword>
<dbReference type="Gene3D" id="3.40.30.10">
    <property type="entry name" value="Glutaredoxin"/>
    <property type="match status" value="1"/>
</dbReference>
<dbReference type="Pfam" id="PF02683">
    <property type="entry name" value="DsbD_TM"/>
    <property type="match status" value="1"/>
</dbReference>
<comment type="subcellular location">
    <subcellularLocation>
        <location evidence="1">Membrane</location>
        <topology evidence="1">Multi-pass membrane protein</topology>
    </subcellularLocation>
</comment>
<evidence type="ECO:0000256" key="1">
    <source>
        <dbReference type="ARBA" id="ARBA00004141"/>
    </source>
</evidence>
<evidence type="ECO:0000256" key="6">
    <source>
        <dbReference type="ARBA" id="ARBA00023284"/>
    </source>
</evidence>
<feature type="transmembrane region" description="Helical" evidence="7">
    <location>
        <begin position="331"/>
        <end position="357"/>
    </location>
</feature>
<name>A0A1H0CI65_9BACT</name>
<dbReference type="InterPro" id="IPR017937">
    <property type="entry name" value="Thioredoxin_CS"/>
</dbReference>
<dbReference type="RefSeq" id="WP_092064141.1">
    <property type="nucleotide sequence ID" value="NZ_FNIN01000003.1"/>
</dbReference>
<keyword evidence="5 7" id="KW-0472">Membrane</keyword>
<evidence type="ECO:0000256" key="2">
    <source>
        <dbReference type="ARBA" id="ARBA00022692"/>
    </source>
</evidence>
<dbReference type="Proteomes" id="UP000199602">
    <property type="component" value="Unassembled WGS sequence"/>
</dbReference>
<feature type="domain" description="Cytochrome C biogenesis protein transmembrane" evidence="8">
    <location>
        <begin position="216"/>
        <end position="419"/>
    </location>
</feature>
<dbReference type="Pfam" id="PF13899">
    <property type="entry name" value="Thioredoxin_7"/>
    <property type="match status" value="1"/>
</dbReference>
<dbReference type="InterPro" id="IPR036249">
    <property type="entry name" value="Thioredoxin-like_sf"/>
</dbReference>
<dbReference type="AlphaFoldDB" id="A0A1H0CI65"/>
<feature type="transmembrane region" description="Helical" evidence="7">
    <location>
        <begin position="426"/>
        <end position="444"/>
    </location>
</feature>
<feature type="transmembrane region" description="Helical" evidence="7">
    <location>
        <begin position="363"/>
        <end position="389"/>
    </location>
</feature>
<dbReference type="EMBL" id="FNIN01000003">
    <property type="protein sequence ID" value="SDN57559.1"/>
    <property type="molecule type" value="Genomic_DNA"/>
</dbReference>
<evidence type="ECO:0000256" key="5">
    <source>
        <dbReference type="ARBA" id="ARBA00023136"/>
    </source>
</evidence>
<keyword evidence="10" id="KW-1185">Reference proteome</keyword>
<dbReference type="GO" id="GO:0016020">
    <property type="term" value="C:membrane"/>
    <property type="evidence" value="ECO:0007669"/>
    <property type="project" value="UniProtKB-SubCell"/>
</dbReference>
<feature type="transmembrane region" description="Helical" evidence="7">
    <location>
        <begin position="261"/>
        <end position="280"/>
    </location>
</feature>
<dbReference type="InterPro" id="IPR003834">
    <property type="entry name" value="Cyt_c_assmbl_TM_dom"/>
</dbReference>
<dbReference type="GO" id="GO:0015035">
    <property type="term" value="F:protein-disulfide reductase activity"/>
    <property type="evidence" value="ECO:0007669"/>
    <property type="project" value="TreeGrafter"/>
</dbReference>
<proteinExistence type="predicted"/>
<dbReference type="PANTHER" id="PTHR32234">
    <property type="entry name" value="THIOL:DISULFIDE INTERCHANGE PROTEIN DSBD"/>
    <property type="match status" value="1"/>
</dbReference>
<keyword evidence="4 7" id="KW-1133">Transmembrane helix</keyword>
<keyword evidence="2 7" id="KW-0812">Transmembrane</keyword>